<dbReference type="GO" id="GO:0000428">
    <property type="term" value="C:DNA-directed RNA polymerase complex"/>
    <property type="evidence" value="ECO:0007669"/>
    <property type="project" value="UniProtKB-KW"/>
</dbReference>
<dbReference type="InterPro" id="IPR016049">
    <property type="entry name" value="RNA_pol_Rpc34-like"/>
</dbReference>
<keyword evidence="2" id="KW-0240">DNA-directed RNA polymerase</keyword>
<evidence type="ECO:0000313" key="3">
    <source>
        <dbReference type="EMBL" id="KAL2541093.1"/>
    </source>
</evidence>
<organism evidence="2 4">
    <name type="scientific">Abeliophyllum distichum</name>
    <dbReference type="NCBI Taxonomy" id="126358"/>
    <lineage>
        <taxon>Eukaryota</taxon>
        <taxon>Viridiplantae</taxon>
        <taxon>Streptophyta</taxon>
        <taxon>Embryophyta</taxon>
        <taxon>Tracheophyta</taxon>
        <taxon>Spermatophyta</taxon>
        <taxon>Magnoliopsida</taxon>
        <taxon>eudicotyledons</taxon>
        <taxon>Gunneridae</taxon>
        <taxon>Pentapetalae</taxon>
        <taxon>asterids</taxon>
        <taxon>lamiids</taxon>
        <taxon>Lamiales</taxon>
        <taxon>Oleaceae</taxon>
        <taxon>Forsythieae</taxon>
        <taxon>Abeliophyllum</taxon>
    </lineage>
</organism>
<dbReference type="EMBL" id="JBFOLK010000006">
    <property type="protein sequence ID" value="KAL2505988.1"/>
    <property type="molecule type" value="Genomic_DNA"/>
</dbReference>
<dbReference type="AlphaFoldDB" id="A0ABD1SZZ5"/>
<evidence type="ECO:0000313" key="1">
    <source>
        <dbReference type="EMBL" id="KAL2475756.1"/>
    </source>
</evidence>
<evidence type="ECO:0000313" key="4">
    <source>
        <dbReference type="Proteomes" id="UP001604336"/>
    </source>
</evidence>
<protein>
    <submittedName>
        <fullName evidence="2">DNA-directed RNA polymerase</fullName>
    </submittedName>
</protein>
<sequence length="109" mass="12310">MAVEFEPSKEVSGGVWCIRVQKVATLERVYEDLKKQRVVNFDISSQQVSEILNSMVLDNEIIEVKSTGLGEYYSIPIGTVCYRFDSGPGVARVRKLVHLLRFHVVPVPD</sequence>
<comment type="caution">
    <text evidence="2">The sequence shown here is derived from an EMBL/GenBank/DDBJ whole genome shotgun (WGS) entry which is preliminary data.</text>
</comment>
<dbReference type="Proteomes" id="UP001604336">
    <property type="component" value="Unassembled WGS sequence"/>
</dbReference>
<reference evidence="4" key="2">
    <citation type="submission" date="2024-07" db="EMBL/GenBank/DDBJ databases">
        <title>Two chromosome-level genome assemblies of Korean endemic species Abeliophyllum distichum and Forsythia ovata (Oleaceae).</title>
        <authorList>
            <person name="Jang H."/>
        </authorList>
    </citation>
    <scope>NUCLEOTIDE SEQUENCE [LARGE SCALE GENOMIC DNA]</scope>
</reference>
<accession>A0ABD1SZZ5</accession>
<keyword evidence="4" id="KW-1185">Reference proteome</keyword>
<dbReference type="EMBL" id="JBFOLK010000001">
    <property type="protein sequence ID" value="KAL2541093.1"/>
    <property type="molecule type" value="Genomic_DNA"/>
</dbReference>
<dbReference type="EMBL" id="JBFOLK010000011">
    <property type="protein sequence ID" value="KAL2475756.1"/>
    <property type="molecule type" value="Genomic_DNA"/>
</dbReference>
<reference evidence="2" key="1">
    <citation type="submission" date="2024-07" db="EMBL/GenBank/DDBJ databases">
        <title>Two chromosome-level genome assemblies of Korean endemic species Abeliophyllum distichum and Forsythia ovata (Oleaceae).</title>
        <authorList>
            <person name="Mun J.H."/>
        </authorList>
    </citation>
    <scope>NUCLEOTIDE SEQUENCE</scope>
    <source>
        <strain evidence="2">KNKB198505000391</strain>
        <tissue evidence="2">Leaf</tissue>
    </source>
</reference>
<proteinExistence type="predicted"/>
<gene>
    <name evidence="3" type="ORF">Adt_02071</name>
    <name evidence="2" type="ORF">Adt_21609</name>
    <name evidence="1" type="ORF">Adt_36492</name>
</gene>
<name>A0ABD1SZZ5_9LAMI</name>
<keyword evidence="2" id="KW-0804">Transcription</keyword>
<dbReference type="PANTHER" id="PTHR12780">
    <property type="entry name" value="RNA POLYMERASE III DNA DIRECTED , 39KD SUBUNIT-RELATED"/>
    <property type="match status" value="1"/>
</dbReference>
<evidence type="ECO:0000313" key="2">
    <source>
        <dbReference type="EMBL" id="KAL2505988.1"/>
    </source>
</evidence>